<evidence type="ECO:0000256" key="6">
    <source>
        <dbReference type="ARBA" id="ARBA00034303"/>
    </source>
</evidence>
<dbReference type="Gene3D" id="3.40.50.1820">
    <property type="entry name" value="alpha/beta hydrolase"/>
    <property type="match status" value="1"/>
</dbReference>
<evidence type="ECO:0000256" key="2">
    <source>
        <dbReference type="ARBA" id="ARBA00022692"/>
    </source>
</evidence>
<dbReference type="GO" id="GO:0005640">
    <property type="term" value="C:nuclear outer membrane"/>
    <property type="evidence" value="ECO:0007669"/>
    <property type="project" value="UniProtKB-SubCell"/>
</dbReference>
<dbReference type="PANTHER" id="PTHR12265:SF30">
    <property type="entry name" value="TRANSMEMBRANE PROTEIN 53"/>
    <property type="match status" value="1"/>
</dbReference>
<reference evidence="7" key="1">
    <citation type="submission" date="2021-01" db="UniProtKB">
        <authorList>
            <consortium name="EnsemblMetazoa"/>
        </authorList>
    </citation>
    <scope>IDENTIFICATION</scope>
</reference>
<protein>
    <submittedName>
        <fullName evidence="7">Uncharacterized protein</fullName>
    </submittedName>
</protein>
<keyword evidence="3" id="KW-1133">Transmembrane helix</keyword>
<comment type="similarity">
    <text evidence="1">Belongs to the TMEM53 family.</text>
</comment>
<keyword evidence="2" id="KW-0812">Transmembrane</keyword>
<evidence type="ECO:0000313" key="8">
    <source>
        <dbReference type="Proteomes" id="UP000594262"/>
    </source>
</evidence>
<dbReference type="Pfam" id="PF05705">
    <property type="entry name" value="DUF829"/>
    <property type="match status" value="1"/>
</dbReference>
<dbReference type="Proteomes" id="UP000594262">
    <property type="component" value="Unplaced"/>
</dbReference>
<dbReference type="RefSeq" id="XP_066924177.1">
    <property type="nucleotide sequence ID" value="XM_067068076.1"/>
</dbReference>
<dbReference type="RefSeq" id="XP_066924169.1">
    <property type="nucleotide sequence ID" value="XM_067068068.1"/>
</dbReference>
<dbReference type="PANTHER" id="PTHR12265">
    <property type="entry name" value="TRANSMEMBRANE PROTEIN 53"/>
    <property type="match status" value="1"/>
</dbReference>
<dbReference type="AlphaFoldDB" id="A0A7M5V0A7"/>
<evidence type="ECO:0000256" key="4">
    <source>
        <dbReference type="ARBA" id="ARBA00023136"/>
    </source>
</evidence>
<organism evidence="7 8">
    <name type="scientific">Clytia hemisphaerica</name>
    <dbReference type="NCBI Taxonomy" id="252671"/>
    <lineage>
        <taxon>Eukaryota</taxon>
        <taxon>Metazoa</taxon>
        <taxon>Cnidaria</taxon>
        <taxon>Hydrozoa</taxon>
        <taxon>Hydroidolina</taxon>
        <taxon>Leptothecata</taxon>
        <taxon>Obeliida</taxon>
        <taxon>Clytiidae</taxon>
        <taxon>Clytia</taxon>
    </lineage>
</organism>
<dbReference type="InterPro" id="IPR029058">
    <property type="entry name" value="AB_hydrolase_fold"/>
</dbReference>
<dbReference type="GeneID" id="136811456"/>
<keyword evidence="8" id="KW-1185">Reference proteome</keyword>
<sequence>MLSRVKIIQKQQFVSLFDLPCRRCLSNKVSENQINKRITLRNEDTSQKTPLVCLFGWGNGKKEHIQKYSEIYENKGHTTMIVTTTLLNSLFRISTAGARESKDVQKVLGKECSINKHREIIFHSFSNGGCAISHLTTRSILKTNLMGNIKGHVFDSCPIIPNLESSYAVERAFSQLVEIPALKPTIKVISKLMVKAVVHSNKDVKDFMKEMTECTIKTPQLFLFSKSDKLAPYQDILDFIEKRKSLGIDTTFMLWDKSNHCAHLRENTEKYKEEIDSFVDKCTTQL</sequence>
<evidence type="ECO:0000256" key="5">
    <source>
        <dbReference type="ARBA" id="ARBA00023242"/>
    </source>
</evidence>
<evidence type="ECO:0000256" key="1">
    <source>
        <dbReference type="ARBA" id="ARBA00007387"/>
    </source>
</evidence>
<name>A0A7M5V0A7_9CNID</name>
<dbReference type="InterPro" id="IPR008547">
    <property type="entry name" value="DUF829_TMEM53"/>
</dbReference>
<keyword evidence="5" id="KW-0539">Nucleus</keyword>
<comment type="subcellular location">
    <subcellularLocation>
        <location evidence="6">Nucleus outer membrane</location>
        <topology evidence="6">Single-pass membrane protein</topology>
    </subcellularLocation>
</comment>
<evidence type="ECO:0000313" key="7">
    <source>
        <dbReference type="EnsemblMetazoa" id="CLYHEMP009024.1"/>
    </source>
</evidence>
<dbReference type="SUPFAM" id="SSF53474">
    <property type="entry name" value="alpha/beta-Hydrolases"/>
    <property type="match status" value="1"/>
</dbReference>
<dbReference type="EnsemblMetazoa" id="CLYHEMT009024.1">
    <property type="protein sequence ID" value="CLYHEMP009024.1"/>
    <property type="gene ID" value="CLYHEMG009024"/>
</dbReference>
<dbReference type="OrthoDB" id="77878at2759"/>
<accession>A0A7M5V0A7</accession>
<evidence type="ECO:0000256" key="3">
    <source>
        <dbReference type="ARBA" id="ARBA00022989"/>
    </source>
</evidence>
<keyword evidence="4" id="KW-0472">Membrane</keyword>
<proteinExistence type="inferred from homology"/>